<comment type="caution">
    <text evidence="3">The sequence shown here is derived from an EMBL/GenBank/DDBJ whole genome shotgun (WGS) entry which is preliminary data.</text>
</comment>
<dbReference type="EC" id="2.4.1.57" evidence="3"/>
<dbReference type="AlphaFoldDB" id="A0A1V2EVC5"/>
<proteinExistence type="predicted"/>
<feature type="domain" description="Glycosyl transferase family 1" evidence="1">
    <location>
        <begin position="207"/>
        <end position="365"/>
    </location>
</feature>
<accession>A0A1V2EVC5</accession>
<evidence type="ECO:0000313" key="3">
    <source>
        <dbReference type="EMBL" id="ONF96437.1"/>
    </source>
</evidence>
<dbReference type="STRING" id="1915074.SPHI_12220"/>
<keyword evidence="3" id="KW-0328">Glycosyltransferase</keyword>
<gene>
    <name evidence="3" type="primary">pimA_1</name>
    <name evidence="3" type="ORF">SPHI_12220</name>
</gene>
<keyword evidence="3" id="KW-0808">Transferase</keyword>
<dbReference type="GO" id="GO:0016757">
    <property type="term" value="F:glycosyltransferase activity"/>
    <property type="evidence" value="ECO:0007669"/>
    <property type="project" value="UniProtKB-KW"/>
</dbReference>
<protein>
    <submittedName>
        <fullName evidence="3">GDP-mannose-dependent alpha-(1-2)-phosphatidylinositol mannosyltransferase</fullName>
        <ecNumber evidence="3">2.4.1.57</ecNumber>
    </submittedName>
</protein>
<dbReference type="Gene3D" id="3.40.50.2000">
    <property type="entry name" value="Glycogen Phosphorylase B"/>
    <property type="match status" value="2"/>
</dbReference>
<dbReference type="RefSeq" id="WP_076744004.1">
    <property type="nucleotide sequence ID" value="NZ_MPSB01000004.1"/>
</dbReference>
<keyword evidence="4" id="KW-1185">Reference proteome</keyword>
<dbReference type="Proteomes" id="UP000188729">
    <property type="component" value="Unassembled WGS sequence"/>
</dbReference>
<organism evidence="3 4">
    <name type="scientific">Sphingomonas jeddahensis</name>
    <dbReference type="NCBI Taxonomy" id="1915074"/>
    <lineage>
        <taxon>Bacteria</taxon>
        <taxon>Pseudomonadati</taxon>
        <taxon>Pseudomonadota</taxon>
        <taxon>Alphaproteobacteria</taxon>
        <taxon>Sphingomonadales</taxon>
        <taxon>Sphingomonadaceae</taxon>
        <taxon>Sphingomonas</taxon>
    </lineage>
</organism>
<dbReference type="OrthoDB" id="9790710at2"/>
<evidence type="ECO:0000259" key="1">
    <source>
        <dbReference type="Pfam" id="PF00534"/>
    </source>
</evidence>
<dbReference type="EMBL" id="MPSB01000004">
    <property type="protein sequence ID" value="ONF96437.1"/>
    <property type="molecule type" value="Genomic_DNA"/>
</dbReference>
<feature type="domain" description="Glycosyltransferase subfamily 4-like N-terminal" evidence="2">
    <location>
        <begin position="16"/>
        <end position="173"/>
    </location>
</feature>
<evidence type="ECO:0000259" key="2">
    <source>
        <dbReference type="Pfam" id="PF13579"/>
    </source>
</evidence>
<dbReference type="InterPro" id="IPR001296">
    <property type="entry name" value="Glyco_trans_1"/>
</dbReference>
<sequence>MTRVLRIITSADPRTGGPIEGARRVGEIWAGQGHRQDMLTLDPPNEPHLADYPGRIFALGPPRGRALRQRYRYSAAMIPWLRAHAADYDAVIVSGLWRYAARGAGQALIGGRTPYLVFPHGMLDPWFRRTAPFKHLVKQASWWLAEGPLLAGARAVLFTSEEEQRRAEGAFWPYRLRGTVVNYGAADIGGDAALQVAAFRTLLPELGERPFLLFLGRLHPKKGCNLLLAAFGTIAARHPGIDLVIAGPDQIGMAATLRAAAARLGVGSRVHLPGMLSGAPKAGALRAAQAFVLPSHQENFGIAVVEALAAGTPVLVSDQVGIWRELLADRAGLVAPDTCAGTTELLSRFLALPSAEQAAMGRRARASFTTRFDIERAADSLRTVIEQAIG</sequence>
<reference evidence="3 4" key="1">
    <citation type="submission" date="2016-11" db="EMBL/GenBank/DDBJ databases">
        <title>Genome sequence of Sphingomonas jeddahensis G39.</title>
        <authorList>
            <person name="Poehlein A."/>
            <person name="Wuebbeler J.H."/>
            <person name="Steinbuechel A."/>
            <person name="Daniel R."/>
        </authorList>
    </citation>
    <scope>NUCLEOTIDE SEQUENCE [LARGE SCALE GENOMIC DNA]</scope>
    <source>
        <strain evidence="3 4">G39</strain>
    </source>
</reference>
<name>A0A1V2EVC5_9SPHN</name>
<dbReference type="SUPFAM" id="SSF53756">
    <property type="entry name" value="UDP-Glycosyltransferase/glycogen phosphorylase"/>
    <property type="match status" value="1"/>
</dbReference>
<dbReference type="Pfam" id="PF13579">
    <property type="entry name" value="Glyco_trans_4_4"/>
    <property type="match status" value="1"/>
</dbReference>
<dbReference type="InterPro" id="IPR028098">
    <property type="entry name" value="Glyco_trans_4-like_N"/>
</dbReference>
<evidence type="ECO:0000313" key="4">
    <source>
        <dbReference type="Proteomes" id="UP000188729"/>
    </source>
</evidence>
<dbReference type="Pfam" id="PF00534">
    <property type="entry name" value="Glycos_transf_1"/>
    <property type="match status" value="1"/>
</dbReference>
<dbReference type="PANTHER" id="PTHR12526">
    <property type="entry name" value="GLYCOSYLTRANSFERASE"/>
    <property type="match status" value="1"/>
</dbReference>